<organism evidence="2 3">
    <name type="scientific">Marasmius tenuissimus</name>
    <dbReference type="NCBI Taxonomy" id="585030"/>
    <lineage>
        <taxon>Eukaryota</taxon>
        <taxon>Fungi</taxon>
        <taxon>Dikarya</taxon>
        <taxon>Basidiomycota</taxon>
        <taxon>Agaricomycotina</taxon>
        <taxon>Agaricomycetes</taxon>
        <taxon>Agaricomycetidae</taxon>
        <taxon>Agaricales</taxon>
        <taxon>Marasmiineae</taxon>
        <taxon>Marasmiaceae</taxon>
        <taxon>Marasmius</taxon>
    </lineage>
</organism>
<accession>A0ABR2ZCV0</accession>
<feature type="compositionally biased region" description="Polar residues" evidence="1">
    <location>
        <begin position="1"/>
        <end position="11"/>
    </location>
</feature>
<evidence type="ECO:0000256" key="1">
    <source>
        <dbReference type="SAM" id="MobiDB-lite"/>
    </source>
</evidence>
<proteinExistence type="predicted"/>
<reference evidence="2 3" key="1">
    <citation type="submission" date="2024-05" db="EMBL/GenBank/DDBJ databases">
        <title>A draft genome resource for the thread blight pathogen Marasmius tenuissimus strain MS-2.</title>
        <authorList>
            <person name="Yulfo-Soto G.E."/>
            <person name="Baruah I.K."/>
            <person name="Amoako-Attah I."/>
            <person name="Bukari Y."/>
            <person name="Meinhardt L.W."/>
            <person name="Bailey B.A."/>
            <person name="Cohen S.P."/>
        </authorList>
    </citation>
    <scope>NUCLEOTIDE SEQUENCE [LARGE SCALE GENOMIC DNA]</scope>
    <source>
        <strain evidence="2 3">MS-2</strain>
    </source>
</reference>
<feature type="region of interest" description="Disordered" evidence="1">
    <location>
        <begin position="1"/>
        <end position="63"/>
    </location>
</feature>
<gene>
    <name evidence="2" type="ORF">AAF712_014221</name>
</gene>
<dbReference type="EMBL" id="JBBXMP010000252">
    <property type="protein sequence ID" value="KAL0059044.1"/>
    <property type="molecule type" value="Genomic_DNA"/>
</dbReference>
<feature type="compositionally biased region" description="Low complexity" evidence="1">
    <location>
        <begin position="40"/>
        <end position="55"/>
    </location>
</feature>
<dbReference type="Proteomes" id="UP001437256">
    <property type="component" value="Unassembled WGS sequence"/>
</dbReference>
<keyword evidence="3" id="KW-1185">Reference proteome</keyword>
<evidence type="ECO:0000313" key="3">
    <source>
        <dbReference type="Proteomes" id="UP001437256"/>
    </source>
</evidence>
<sequence length="243" mass="27170">MTVTTRSQARAKNTPMMTRARSRGVALPTPPLTVTQRNRTGTATPKTKGKATASGKTRKSDARARKLIVNVRVPHRMSTPTISHNSARHIPTFTPLSPLTPLPSPSPGPFDMDTEMNENARFTTPQPMRPNGPRVRFDVQTLSLVQPTPDEPAMNMNMTDFAAGIAGDWVLSPGGTSQRLIVVPEDTSIMAERERQRIEQAKANEIFQRQYDILMASREAAEKRHIEFMRQHCEDLEDYAMHI</sequence>
<name>A0ABR2ZCV0_9AGAR</name>
<protein>
    <submittedName>
        <fullName evidence="2">Uncharacterized protein</fullName>
    </submittedName>
</protein>
<comment type="caution">
    <text evidence="2">The sequence shown here is derived from an EMBL/GenBank/DDBJ whole genome shotgun (WGS) entry which is preliminary data.</text>
</comment>
<evidence type="ECO:0000313" key="2">
    <source>
        <dbReference type="EMBL" id="KAL0059044.1"/>
    </source>
</evidence>